<accession>A0AAV1L668</accession>
<keyword evidence="2" id="KW-0732">Signal</keyword>
<gene>
    <name evidence="3" type="ORF">PARMNEM_LOCUS10830</name>
</gene>
<evidence type="ECO:0000256" key="2">
    <source>
        <dbReference type="SAM" id="SignalP"/>
    </source>
</evidence>
<comment type="caution">
    <text evidence="3">The sequence shown here is derived from an EMBL/GenBank/DDBJ whole genome shotgun (WGS) entry which is preliminary data.</text>
</comment>
<evidence type="ECO:0000313" key="3">
    <source>
        <dbReference type="EMBL" id="CAK1590474.1"/>
    </source>
</evidence>
<dbReference type="EMBL" id="CAVLGL010000085">
    <property type="protein sequence ID" value="CAK1590474.1"/>
    <property type="molecule type" value="Genomic_DNA"/>
</dbReference>
<dbReference type="Proteomes" id="UP001314205">
    <property type="component" value="Unassembled WGS sequence"/>
</dbReference>
<proteinExistence type="predicted"/>
<feature type="region of interest" description="Disordered" evidence="1">
    <location>
        <begin position="149"/>
        <end position="223"/>
    </location>
</feature>
<feature type="compositionally biased region" description="Acidic residues" evidence="1">
    <location>
        <begin position="200"/>
        <end position="212"/>
    </location>
</feature>
<dbReference type="AlphaFoldDB" id="A0AAV1L668"/>
<sequence>MERRRFLSAIVVFSLLVNALCAPTPVHRLRRDIDDFENSNNLEKNTENLISSTSTKDTVILDNQSSFDDDDDDDDDFDDFGEPASRSNGGGGSNIFSLLKLLPALFPGSSSSSVACNLLDTNRSRNQLFALPLRRQFVDDDDNKIGFISVLNPPSQMQQNDDINASINSDSKSRESEDDKAQEESVENNQDSAPNLASDGDNDNNSDYDFDEPPGGGDGEGGGILGLLAGLSGGENGQSDLGSLLATVSGIVVNLSGDGIDLNSLIASGIGLFAGLLSEGEENPGSVIASYLLTSLDTITGGGAKNNGAFFGNFLSKLVKGTSAGGDPDANAEENGEKDSAGFLASLLMSLLGDMSKSSSGGSSHPW</sequence>
<feature type="region of interest" description="Disordered" evidence="1">
    <location>
        <begin position="63"/>
        <end position="88"/>
    </location>
</feature>
<feature type="signal peptide" evidence="2">
    <location>
        <begin position="1"/>
        <end position="21"/>
    </location>
</feature>
<feature type="compositionally biased region" description="Polar residues" evidence="1">
    <location>
        <begin position="152"/>
        <end position="168"/>
    </location>
</feature>
<feature type="chain" id="PRO_5043807820" evidence="2">
    <location>
        <begin position="22"/>
        <end position="367"/>
    </location>
</feature>
<feature type="compositionally biased region" description="Basic and acidic residues" evidence="1">
    <location>
        <begin position="171"/>
        <end position="183"/>
    </location>
</feature>
<feature type="compositionally biased region" description="Acidic residues" evidence="1">
    <location>
        <begin position="67"/>
        <end position="81"/>
    </location>
</feature>
<evidence type="ECO:0000256" key="1">
    <source>
        <dbReference type="SAM" id="MobiDB-lite"/>
    </source>
</evidence>
<name>A0AAV1L668_9NEOP</name>
<keyword evidence="4" id="KW-1185">Reference proteome</keyword>
<evidence type="ECO:0000313" key="4">
    <source>
        <dbReference type="Proteomes" id="UP001314205"/>
    </source>
</evidence>
<reference evidence="3 4" key="1">
    <citation type="submission" date="2023-11" db="EMBL/GenBank/DDBJ databases">
        <authorList>
            <person name="Hedman E."/>
            <person name="Englund M."/>
            <person name="Stromberg M."/>
            <person name="Nyberg Akerstrom W."/>
            <person name="Nylinder S."/>
            <person name="Jareborg N."/>
            <person name="Kallberg Y."/>
            <person name="Kronander E."/>
        </authorList>
    </citation>
    <scope>NUCLEOTIDE SEQUENCE [LARGE SCALE GENOMIC DNA]</scope>
</reference>
<protein>
    <submittedName>
        <fullName evidence="3">Uncharacterized protein</fullName>
    </submittedName>
</protein>
<feature type="compositionally biased region" description="Gly residues" evidence="1">
    <location>
        <begin position="214"/>
        <end position="223"/>
    </location>
</feature>
<organism evidence="3 4">
    <name type="scientific">Parnassius mnemosyne</name>
    <name type="common">clouded apollo</name>
    <dbReference type="NCBI Taxonomy" id="213953"/>
    <lineage>
        <taxon>Eukaryota</taxon>
        <taxon>Metazoa</taxon>
        <taxon>Ecdysozoa</taxon>
        <taxon>Arthropoda</taxon>
        <taxon>Hexapoda</taxon>
        <taxon>Insecta</taxon>
        <taxon>Pterygota</taxon>
        <taxon>Neoptera</taxon>
        <taxon>Endopterygota</taxon>
        <taxon>Lepidoptera</taxon>
        <taxon>Glossata</taxon>
        <taxon>Ditrysia</taxon>
        <taxon>Papilionoidea</taxon>
        <taxon>Papilionidae</taxon>
        <taxon>Parnassiinae</taxon>
        <taxon>Parnassini</taxon>
        <taxon>Parnassius</taxon>
        <taxon>Driopa</taxon>
    </lineage>
</organism>